<dbReference type="GO" id="GO:0008270">
    <property type="term" value="F:zinc ion binding"/>
    <property type="evidence" value="ECO:0007669"/>
    <property type="project" value="TreeGrafter"/>
</dbReference>
<evidence type="ECO:0000256" key="6">
    <source>
        <dbReference type="ARBA" id="ARBA00023163"/>
    </source>
</evidence>
<name>A0A248LIW5_9NEIS</name>
<dbReference type="PANTHER" id="PTHR33202:SF6">
    <property type="entry name" value="ZINC UPTAKE REGULATION PROTEIN"/>
    <property type="match status" value="1"/>
</dbReference>
<keyword evidence="5" id="KW-0238">DNA-binding</keyword>
<dbReference type="OMA" id="FIGCSHP"/>
<evidence type="ECO:0000313" key="9">
    <source>
        <dbReference type="Proteomes" id="UP000197424"/>
    </source>
</evidence>
<evidence type="ECO:0000256" key="7">
    <source>
        <dbReference type="PIRSR" id="PIRSR602481-1"/>
    </source>
</evidence>
<dbReference type="GO" id="GO:0005829">
    <property type="term" value="C:cytosol"/>
    <property type="evidence" value="ECO:0007669"/>
    <property type="project" value="TreeGrafter"/>
</dbReference>
<keyword evidence="3 7" id="KW-0862">Zinc</keyword>
<dbReference type="GO" id="GO:1900376">
    <property type="term" value="P:regulation of secondary metabolite biosynthetic process"/>
    <property type="evidence" value="ECO:0007669"/>
    <property type="project" value="TreeGrafter"/>
</dbReference>
<keyword evidence="7" id="KW-0479">Metal-binding</keyword>
<dbReference type="GO" id="GO:0003700">
    <property type="term" value="F:DNA-binding transcription factor activity"/>
    <property type="evidence" value="ECO:0007669"/>
    <property type="project" value="InterPro"/>
</dbReference>
<reference evidence="9" key="1">
    <citation type="submission" date="2017-06" db="EMBL/GenBank/DDBJ databases">
        <title>Whole genome sequence of Laribacter hongkongensis LHGZ1.</title>
        <authorList>
            <person name="Chen D."/>
            <person name="Wu H."/>
            <person name="Chen J."/>
        </authorList>
    </citation>
    <scope>NUCLEOTIDE SEQUENCE [LARGE SCALE GENOMIC DNA]</scope>
    <source>
        <strain evidence="9">LHGZ1</strain>
    </source>
</reference>
<dbReference type="Gene3D" id="3.30.1490.190">
    <property type="match status" value="1"/>
</dbReference>
<sequence>MNHAADFLEAADRHCQARGVRLTDTRRRVLELALAQSGVVKAYDVLAALQKERGQVAPPTVYRALDFLLAQGLLHRVDALNGFIVCQHLDCPHESLTLVCETCGRVTEFDGSDTLAALRAAAAASGFQARRADVVLSGTCRECQA</sequence>
<evidence type="ECO:0000256" key="5">
    <source>
        <dbReference type="ARBA" id="ARBA00023125"/>
    </source>
</evidence>
<evidence type="ECO:0000256" key="2">
    <source>
        <dbReference type="ARBA" id="ARBA00022491"/>
    </source>
</evidence>
<feature type="binding site" evidence="7">
    <location>
        <position position="103"/>
    </location>
    <ligand>
        <name>Zn(2+)</name>
        <dbReference type="ChEBI" id="CHEBI:29105"/>
    </ligand>
</feature>
<evidence type="ECO:0000256" key="1">
    <source>
        <dbReference type="ARBA" id="ARBA00007957"/>
    </source>
</evidence>
<dbReference type="Proteomes" id="UP000197424">
    <property type="component" value="Chromosome"/>
</dbReference>
<comment type="similarity">
    <text evidence="1">Belongs to the Fur family.</text>
</comment>
<comment type="cofactor">
    <cofactor evidence="7">
        <name>Zn(2+)</name>
        <dbReference type="ChEBI" id="CHEBI:29105"/>
    </cofactor>
    <text evidence="7">Binds 1 zinc ion per subunit.</text>
</comment>
<proteinExistence type="inferred from homology"/>
<dbReference type="GO" id="GO:0000976">
    <property type="term" value="F:transcription cis-regulatory region binding"/>
    <property type="evidence" value="ECO:0007669"/>
    <property type="project" value="TreeGrafter"/>
</dbReference>
<evidence type="ECO:0000313" key="8">
    <source>
        <dbReference type="EMBL" id="ASJ24449.1"/>
    </source>
</evidence>
<dbReference type="PANTHER" id="PTHR33202">
    <property type="entry name" value="ZINC UPTAKE REGULATION PROTEIN"/>
    <property type="match status" value="1"/>
</dbReference>
<dbReference type="GeneID" id="75110459"/>
<keyword evidence="2" id="KW-0678">Repressor</keyword>
<dbReference type="Pfam" id="PF01475">
    <property type="entry name" value="FUR"/>
    <property type="match status" value="1"/>
</dbReference>
<dbReference type="InterPro" id="IPR043135">
    <property type="entry name" value="Fur_C"/>
</dbReference>
<evidence type="ECO:0000256" key="3">
    <source>
        <dbReference type="ARBA" id="ARBA00022833"/>
    </source>
</evidence>
<dbReference type="GO" id="GO:0045892">
    <property type="term" value="P:negative regulation of DNA-templated transcription"/>
    <property type="evidence" value="ECO:0007669"/>
    <property type="project" value="TreeGrafter"/>
</dbReference>
<feature type="binding site" evidence="7">
    <location>
        <position position="140"/>
    </location>
    <ligand>
        <name>Zn(2+)</name>
        <dbReference type="ChEBI" id="CHEBI:29105"/>
    </ligand>
</feature>
<evidence type="ECO:0000256" key="4">
    <source>
        <dbReference type="ARBA" id="ARBA00023015"/>
    </source>
</evidence>
<dbReference type="RefSeq" id="WP_012696820.1">
    <property type="nucleotide sequence ID" value="NZ_CP022115.1"/>
</dbReference>
<feature type="binding site" evidence="7">
    <location>
        <position position="100"/>
    </location>
    <ligand>
        <name>Zn(2+)</name>
        <dbReference type="ChEBI" id="CHEBI:29105"/>
    </ligand>
</feature>
<dbReference type="Gene3D" id="1.10.10.10">
    <property type="entry name" value="Winged helix-like DNA-binding domain superfamily/Winged helix DNA-binding domain"/>
    <property type="match status" value="1"/>
</dbReference>
<dbReference type="OrthoDB" id="9801127at2"/>
<feature type="binding site" evidence="7">
    <location>
        <position position="143"/>
    </location>
    <ligand>
        <name>Zn(2+)</name>
        <dbReference type="ChEBI" id="CHEBI:29105"/>
    </ligand>
</feature>
<dbReference type="InterPro" id="IPR036390">
    <property type="entry name" value="WH_DNA-bd_sf"/>
</dbReference>
<dbReference type="SUPFAM" id="SSF46785">
    <property type="entry name" value="Winged helix' DNA-binding domain"/>
    <property type="match status" value="1"/>
</dbReference>
<dbReference type="AlphaFoldDB" id="A0A248LIW5"/>
<organism evidence="8 9">
    <name type="scientific">Laribacter hongkongensis</name>
    <dbReference type="NCBI Taxonomy" id="168471"/>
    <lineage>
        <taxon>Bacteria</taxon>
        <taxon>Pseudomonadati</taxon>
        <taxon>Pseudomonadota</taxon>
        <taxon>Betaproteobacteria</taxon>
        <taxon>Neisseriales</taxon>
        <taxon>Aquaspirillaceae</taxon>
        <taxon>Laribacter</taxon>
    </lineage>
</organism>
<dbReference type="InterPro" id="IPR002481">
    <property type="entry name" value="FUR"/>
</dbReference>
<gene>
    <name evidence="8" type="ORF">LHGZ1_1618</name>
</gene>
<keyword evidence="6" id="KW-0804">Transcription</keyword>
<dbReference type="InterPro" id="IPR036388">
    <property type="entry name" value="WH-like_DNA-bd_sf"/>
</dbReference>
<dbReference type="EMBL" id="CP022115">
    <property type="protein sequence ID" value="ASJ24449.1"/>
    <property type="molecule type" value="Genomic_DNA"/>
</dbReference>
<accession>A0A248LIW5</accession>
<keyword evidence="4" id="KW-0805">Transcription regulation</keyword>
<protein>
    <submittedName>
        <fullName evidence="8">Transcriptional regulator</fullName>
    </submittedName>
</protein>